<dbReference type="Proteomes" id="UP000282084">
    <property type="component" value="Unassembled WGS sequence"/>
</dbReference>
<keyword evidence="4" id="KW-1185">Reference proteome</keyword>
<reference evidence="3 4" key="1">
    <citation type="submission" date="2018-10" db="EMBL/GenBank/DDBJ databases">
        <title>Sequencing the genomes of 1000 actinobacteria strains.</title>
        <authorList>
            <person name="Klenk H.-P."/>
        </authorList>
    </citation>
    <scope>NUCLEOTIDE SEQUENCE [LARGE SCALE GENOMIC DNA]</scope>
    <source>
        <strain evidence="3 4">DSM 43800</strain>
    </source>
</reference>
<name>A0A495VRA5_9PSEU</name>
<dbReference type="OrthoDB" id="4566632at2"/>
<comment type="caution">
    <text evidence="3">The sequence shown here is derived from an EMBL/GenBank/DDBJ whole genome shotgun (WGS) entry which is preliminary data.</text>
</comment>
<evidence type="ECO:0000313" key="3">
    <source>
        <dbReference type="EMBL" id="RKT51822.1"/>
    </source>
</evidence>
<dbReference type="EMBL" id="RBXO01000001">
    <property type="protein sequence ID" value="RKT51822.1"/>
    <property type="molecule type" value="Genomic_DNA"/>
</dbReference>
<organism evidence="3 4">
    <name type="scientific">Saccharothrix australiensis</name>
    <dbReference type="NCBI Taxonomy" id="2072"/>
    <lineage>
        <taxon>Bacteria</taxon>
        <taxon>Bacillati</taxon>
        <taxon>Actinomycetota</taxon>
        <taxon>Actinomycetes</taxon>
        <taxon>Pseudonocardiales</taxon>
        <taxon>Pseudonocardiaceae</taxon>
        <taxon>Saccharothrix</taxon>
    </lineage>
</organism>
<feature type="region of interest" description="Disordered" evidence="1">
    <location>
        <begin position="84"/>
        <end position="104"/>
    </location>
</feature>
<protein>
    <recommendedName>
        <fullName evidence="5">Anti-sigma-M factor RsmA</fullName>
    </recommendedName>
</protein>
<feature type="transmembrane region" description="Helical" evidence="2">
    <location>
        <begin position="121"/>
        <end position="140"/>
    </location>
</feature>
<feature type="compositionally biased region" description="Low complexity" evidence="1">
    <location>
        <begin position="84"/>
        <end position="97"/>
    </location>
</feature>
<sequence length="264" mass="26674">MTGNARRSGPPWSVDLLADLHAGVLDPRTEAELRQAVANDPEAQGVLAALDATVADLRALPPIPVPREVADRLDAALAAEARAATAPRAGRQAPAQAPSGDAGAGVAPVVDLAARRRRKQLGWGAGLLAAAAVAVGVVVVSTQGNTAAPPADHQAQPGTSNTPVTQRLAVKGNDFGPVFGDVLKAQNYGPLENQDKLAGCLRGGDIVGSKPLGVSPIALDGRDAVMAILPGGKPGAFQIVVLDPETCGPDNPNGVLAKSNITPE</sequence>
<evidence type="ECO:0000256" key="1">
    <source>
        <dbReference type="SAM" id="MobiDB-lite"/>
    </source>
</evidence>
<keyword evidence="2" id="KW-0812">Transmembrane</keyword>
<gene>
    <name evidence="3" type="ORF">C8E97_0309</name>
</gene>
<evidence type="ECO:0000256" key="2">
    <source>
        <dbReference type="SAM" id="Phobius"/>
    </source>
</evidence>
<keyword evidence="2" id="KW-1133">Transmembrane helix</keyword>
<evidence type="ECO:0000313" key="4">
    <source>
        <dbReference type="Proteomes" id="UP000282084"/>
    </source>
</evidence>
<accession>A0A495VRA5</accession>
<dbReference type="RefSeq" id="WP_121000921.1">
    <property type="nucleotide sequence ID" value="NZ_RBXO01000001.1"/>
</dbReference>
<keyword evidence="2" id="KW-0472">Membrane</keyword>
<proteinExistence type="predicted"/>
<dbReference type="AlphaFoldDB" id="A0A495VRA5"/>
<evidence type="ECO:0008006" key="5">
    <source>
        <dbReference type="Google" id="ProtNLM"/>
    </source>
</evidence>